<dbReference type="AlphaFoldDB" id="A0A379Z1W6"/>
<evidence type="ECO:0000313" key="2">
    <source>
        <dbReference type="Proteomes" id="UP000254069"/>
    </source>
</evidence>
<protein>
    <submittedName>
        <fullName evidence="1">Uncharacterized protein</fullName>
    </submittedName>
</protein>
<evidence type="ECO:0000313" key="1">
    <source>
        <dbReference type="EMBL" id="SUI54017.1"/>
    </source>
</evidence>
<proteinExistence type="predicted"/>
<sequence>MTSFNLIFKGEIQEGKERHKLSLALANFLNIPESKAHLLFSGNPISIKKGLTATQAEAMKAKLLSAGIITYLKQVPGAVNTVPVGKSLQIRT</sequence>
<reference evidence="1 2" key="1">
    <citation type="submission" date="2018-06" db="EMBL/GenBank/DDBJ databases">
        <authorList>
            <consortium name="Pathogen Informatics"/>
            <person name="Doyle S."/>
        </authorList>
    </citation>
    <scope>NUCLEOTIDE SEQUENCE [LARGE SCALE GENOMIC DNA]</scope>
    <source>
        <strain evidence="1 2">NCTC10738</strain>
    </source>
</reference>
<keyword evidence="2" id="KW-1185">Reference proteome</keyword>
<accession>A0A379Z1W6</accession>
<dbReference type="Proteomes" id="UP000254069">
    <property type="component" value="Unassembled WGS sequence"/>
</dbReference>
<dbReference type="RefSeq" id="WP_115389223.1">
    <property type="nucleotide sequence ID" value="NZ_JADZHC010000058.1"/>
</dbReference>
<name>A0A379Z1W6_9GAMM</name>
<organism evidence="1 2">
    <name type="scientific">Shewanella algae</name>
    <dbReference type="NCBI Taxonomy" id="38313"/>
    <lineage>
        <taxon>Bacteria</taxon>
        <taxon>Pseudomonadati</taxon>
        <taxon>Pseudomonadota</taxon>
        <taxon>Gammaproteobacteria</taxon>
        <taxon>Alteromonadales</taxon>
        <taxon>Shewanellaceae</taxon>
        <taxon>Shewanella</taxon>
    </lineage>
</organism>
<dbReference type="EMBL" id="UGYO01000001">
    <property type="protein sequence ID" value="SUI54017.1"/>
    <property type="molecule type" value="Genomic_DNA"/>
</dbReference>
<gene>
    <name evidence="1" type="ORF">NCTC10738_00823</name>
</gene>